<comment type="caution">
    <text evidence="7">The sequence shown here is derived from an EMBL/GenBank/DDBJ whole genome shotgun (WGS) entry which is preliminary data.</text>
</comment>
<feature type="transmembrane region" description="Helical" evidence="5">
    <location>
        <begin position="406"/>
        <end position="424"/>
    </location>
</feature>
<feature type="transmembrane region" description="Helical" evidence="5">
    <location>
        <begin position="223"/>
        <end position="241"/>
    </location>
</feature>
<organism evidence="7 8">
    <name type="scientific">Ruminococcus intestinalis</name>
    <dbReference type="NCBI Taxonomy" id="2763066"/>
    <lineage>
        <taxon>Bacteria</taxon>
        <taxon>Bacillati</taxon>
        <taxon>Bacillota</taxon>
        <taxon>Clostridia</taxon>
        <taxon>Eubacteriales</taxon>
        <taxon>Oscillospiraceae</taxon>
        <taxon>Ruminococcus</taxon>
    </lineage>
</organism>
<accession>A0ABR7HLY9</accession>
<dbReference type="Proteomes" id="UP000636755">
    <property type="component" value="Unassembled WGS sequence"/>
</dbReference>
<feature type="transmembrane region" description="Helical" evidence="5">
    <location>
        <begin position="379"/>
        <end position="400"/>
    </location>
</feature>
<name>A0ABR7HLY9_9FIRM</name>
<dbReference type="PANTHER" id="PTHR37422:SF13">
    <property type="entry name" value="LIPOPOLYSACCHARIDE BIOSYNTHESIS PROTEIN PA4999-RELATED"/>
    <property type="match status" value="1"/>
</dbReference>
<feature type="transmembrane region" description="Helical" evidence="5">
    <location>
        <begin position="12"/>
        <end position="33"/>
    </location>
</feature>
<dbReference type="Pfam" id="PF04932">
    <property type="entry name" value="Wzy_C"/>
    <property type="match status" value="1"/>
</dbReference>
<reference evidence="7 8" key="1">
    <citation type="submission" date="2020-08" db="EMBL/GenBank/DDBJ databases">
        <title>Genome public.</title>
        <authorList>
            <person name="Liu C."/>
            <person name="Sun Q."/>
        </authorList>
    </citation>
    <scope>NUCLEOTIDE SEQUENCE [LARGE SCALE GENOMIC DNA]</scope>
    <source>
        <strain evidence="7 8">NSJ-71</strain>
    </source>
</reference>
<dbReference type="InterPro" id="IPR051533">
    <property type="entry name" value="WaaL-like"/>
</dbReference>
<feature type="domain" description="O-antigen ligase-related" evidence="6">
    <location>
        <begin position="213"/>
        <end position="351"/>
    </location>
</feature>
<evidence type="ECO:0000259" key="6">
    <source>
        <dbReference type="Pfam" id="PF04932"/>
    </source>
</evidence>
<dbReference type="RefSeq" id="WP_186935584.1">
    <property type="nucleotide sequence ID" value="NZ_JACOPS010000003.1"/>
</dbReference>
<feature type="transmembrane region" description="Helical" evidence="5">
    <location>
        <begin position="248"/>
        <end position="266"/>
    </location>
</feature>
<dbReference type="EMBL" id="JACOPS010000003">
    <property type="protein sequence ID" value="MBC5728477.1"/>
    <property type="molecule type" value="Genomic_DNA"/>
</dbReference>
<feature type="transmembrane region" description="Helical" evidence="5">
    <location>
        <begin position="339"/>
        <end position="359"/>
    </location>
</feature>
<keyword evidence="4 5" id="KW-0472">Membrane</keyword>
<feature type="transmembrane region" description="Helical" evidence="5">
    <location>
        <begin position="39"/>
        <end position="56"/>
    </location>
</feature>
<feature type="transmembrane region" description="Helical" evidence="5">
    <location>
        <begin position="179"/>
        <end position="196"/>
    </location>
</feature>
<evidence type="ECO:0000256" key="5">
    <source>
        <dbReference type="SAM" id="Phobius"/>
    </source>
</evidence>
<dbReference type="InterPro" id="IPR007016">
    <property type="entry name" value="O-antigen_ligase-rel_domated"/>
</dbReference>
<protein>
    <submittedName>
        <fullName evidence="7">O-antigen ligase family protein</fullName>
    </submittedName>
</protein>
<evidence type="ECO:0000313" key="8">
    <source>
        <dbReference type="Proteomes" id="UP000636755"/>
    </source>
</evidence>
<dbReference type="GO" id="GO:0016874">
    <property type="term" value="F:ligase activity"/>
    <property type="evidence" value="ECO:0007669"/>
    <property type="project" value="UniProtKB-KW"/>
</dbReference>
<comment type="subcellular location">
    <subcellularLocation>
        <location evidence="1">Membrane</location>
        <topology evidence="1">Multi-pass membrane protein</topology>
    </subcellularLocation>
</comment>
<proteinExistence type="predicted"/>
<keyword evidence="3 5" id="KW-1133">Transmembrane helix</keyword>
<feature type="transmembrane region" description="Helical" evidence="5">
    <location>
        <begin position="61"/>
        <end position="80"/>
    </location>
</feature>
<dbReference type="PANTHER" id="PTHR37422">
    <property type="entry name" value="TEICHURONIC ACID BIOSYNTHESIS PROTEIN TUAE"/>
    <property type="match status" value="1"/>
</dbReference>
<gene>
    <name evidence="7" type="ORF">H8R91_08090</name>
</gene>
<evidence type="ECO:0000313" key="7">
    <source>
        <dbReference type="EMBL" id="MBC5728477.1"/>
    </source>
</evidence>
<keyword evidence="7" id="KW-0436">Ligase</keyword>
<evidence type="ECO:0000256" key="2">
    <source>
        <dbReference type="ARBA" id="ARBA00022692"/>
    </source>
</evidence>
<feature type="transmembrane region" description="Helical" evidence="5">
    <location>
        <begin position="115"/>
        <end position="136"/>
    </location>
</feature>
<evidence type="ECO:0000256" key="3">
    <source>
        <dbReference type="ARBA" id="ARBA00022989"/>
    </source>
</evidence>
<evidence type="ECO:0000256" key="4">
    <source>
        <dbReference type="ARBA" id="ARBA00023136"/>
    </source>
</evidence>
<sequence>MKNKTFKITFQSLWYLFTSTALAVICVGGYNPYFMNTRTMLSTGLVLCSLFVALIIRKKIIIDTSLGLFIIVGAYMLFSAPMSMDTDTSFKIAGYYIVGIAVLMIEYSDEMIDTVLKFMNVFVLVIAVSIIISVPIDDCMNKYFSWLLNPTHNEAVAQSMRNAIVHSRSYAGFARDKSVAAYIMGMGICIYLAKYFSGKKLKWYEVVGLLAEISALLLTSKRMILVCLVAVFAVLMLTSQIKGKIVKFAVIVLAAASALFIIMSFIPSMSNVFSRFTNEENNTLTGRSDLWSFSFMMFSKSPVIGVGLGSFNEFAAQQGYLSASGDRWDYFGHNCYYEFLGELGIVGSIIVFGALLYMLVKTFMLVNNKTLLPIQRYHIYFALAVEIMLLMYSMSGNVLLYADQTLALFFAYAIVRSITVNNGLRKKTRLNSYRNRGYYAK</sequence>
<evidence type="ECO:0000256" key="1">
    <source>
        <dbReference type="ARBA" id="ARBA00004141"/>
    </source>
</evidence>
<keyword evidence="2 5" id="KW-0812">Transmembrane</keyword>
<keyword evidence="8" id="KW-1185">Reference proteome</keyword>